<dbReference type="InterPro" id="IPR050155">
    <property type="entry name" value="HAD-like_hydrolase_sf"/>
</dbReference>
<evidence type="ECO:0008006" key="3">
    <source>
        <dbReference type="Google" id="ProtNLM"/>
    </source>
</evidence>
<dbReference type="Proteomes" id="UP000612899">
    <property type="component" value="Unassembled WGS sequence"/>
</dbReference>
<dbReference type="AlphaFoldDB" id="A0A8J3VGI9"/>
<name>A0A8J3VGI9_9ACTN</name>
<dbReference type="SFLD" id="SFLDS00003">
    <property type="entry name" value="Haloacid_Dehalogenase"/>
    <property type="match status" value="1"/>
</dbReference>
<dbReference type="NCBIfam" id="TIGR01549">
    <property type="entry name" value="HAD-SF-IA-v1"/>
    <property type="match status" value="1"/>
</dbReference>
<dbReference type="PANTHER" id="PTHR43434">
    <property type="entry name" value="PHOSPHOGLYCOLATE PHOSPHATASE"/>
    <property type="match status" value="1"/>
</dbReference>
<dbReference type="GO" id="GO:0008967">
    <property type="term" value="F:phosphoglycolate phosphatase activity"/>
    <property type="evidence" value="ECO:0007669"/>
    <property type="project" value="TreeGrafter"/>
</dbReference>
<evidence type="ECO:0000313" key="2">
    <source>
        <dbReference type="Proteomes" id="UP000612899"/>
    </source>
</evidence>
<dbReference type="Gene3D" id="3.40.50.1000">
    <property type="entry name" value="HAD superfamily/HAD-like"/>
    <property type="match status" value="1"/>
</dbReference>
<dbReference type="SFLD" id="SFLDG01129">
    <property type="entry name" value="C1.5:_HAD__Beta-PGM__Phosphata"/>
    <property type="match status" value="1"/>
</dbReference>
<sequence>MLPTPRALLLDFGGVIVDSPRTYADEMMPGLVARVHQLIRGVLSEEEILAELRRADKLRDELRDNSSEHLELSHAQLWGELVADVWPEAAREAVLANAADLSYLWAMRPSWRLVEGMAGLLEWTLGIGMPVAVVSNTRCGRAHRDALDRLGVGSAIAAQIYSDEIGVCKPHPEMIWAAAREIDVPVSACWMVGDQVTKDIACARKAGAGGAILMASQPHPDADWTVADGHRLMALVSSS</sequence>
<gene>
    <name evidence="1" type="ORF">Rhe02_31630</name>
</gene>
<keyword evidence="2" id="KW-1185">Reference proteome</keyword>
<protein>
    <recommendedName>
        <fullName evidence="3">HAD family hydrolase</fullName>
    </recommendedName>
</protein>
<dbReference type="InterPro" id="IPR023214">
    <property type="entry name" value="HAD_sf"/>
</dbReference>
<dbReference type="InterPro" id="IPR006439">
    <property type="entry name" value="HAD-SF_hydro_IA"/>
</dbReference>
<accession>A0A8J3VGI9</accession>
<dbReference type="Pfam" id="PF00702">
    <property type="entry name" value="Hydrolase"/>
    <property type="match status" value="1"/>
</dbReference>
<dbReference type="RefSeq" id="WP_203908958.1">
    <property type="nucleotide sequence ID" value="NZ_BONY01000016.1"/>
</dbReference>
<organism evidence="1 2">
    <name type="scientific">Rhizocola hellebori</name>
    <dbReference type="NCBI Taxonomy" id="1392758"/>
    <lineage>
        <taxon>Bacteria</taxon>
        <taxon>Bacillati</taxon>
        <taxon>Actinomycetota</taxon>
        <taxon>Actinomycetes</taxon>
        <taxon>Micromonosporales</taxon>
        <taxon>Micromonosporaceae</taxon>
        <taxon>Rhizocola</taxon>
    </lineage>
</organism>
<dbReference type="SUPFAM" id="SSF56784">
    <property type="entry name" value="HAD-like"/>
    <property type="match status" value="1"/>
</dbReference>
<dbReference type="EMBL" id="BONY01000016">
    <property type="protein sequence ID" value="GIH05096.1"/>
    <property type="molecule type" value="Genomic_DNA"/>
</dbReference>
<dbReference type="InterPro" id="IPR036412">
    <property type="entry name" value="HAD-like_sf"/>
</dbReference>
<dbReference type="GO" id="GO:0005829">
    <property type="term" value="C:cytosol"/>
    <property type="evidence" value="ECO:0007669"/>
    <property type="project" value="TreeGrafter"/>
</dbReference>
<comment type="caution">
    <text evidence="1">The sequence shown here is derived from an EMBL/GenBank/DDBJ whole genome shotgun (WGS) entry which is preliminary data.</text>
</comment>
<proteinExistence type="predicted"/>
<dbReference type="GO" id="GO:0006281">
    <property type="term" value="P:DNA repair"/>
    <property type="evidence" value="ECO:0007669"/>
    <property type="project" value="TreeGrafter"/>
</dbReference>
<evidence type="ECO:0000313" key="1">
    <source>
        <dbReference type="EMBL" id="GIH05096.1"/>
    </source>
</evidence>
<reference evidence="1" key="1">
    <citation type="submission" date="2021-01" db="EMBL/GenBank/DDBJ databases">
        <title>Whole genome shotgun sequence of Rhizocola hellebori NBRC 109834.</title>
        <authorList>
            <person name="Komaki H."/>
            <person name="Tamura T."/>
        </authorList>
    </citation>
    <scope>NUCLEOTIDE SEQUENCE</scope>
    <source>
        <strain evidence="1">NBRC 109834</strain>
    </source>
</reference>
<dbReference type="CDD" id="cd01427">
    <property type="entry name" value="HAD_like"/>
    <property type="match status" value="1"/>
</dbReference>
<dbReference type="PANTHER" id="PTHR43434:SF1">
    <property type="entry name" value="PHOSPHOGLYCOLATE PHOSPHATASE"/>
    <property type="match status" value="1"/>
</dbReference>